<dbReference type="InterPro" id="IPR014284">
    <property type="entry name" value="RNA_pol_sigma-70_dom"/>
</dbReference>
<dbReference type="Gene3D" id="1.10.10.10">
    <property type="entry name" value="Winged helix-like DNA-binding domain superfamily/Winged helix DNA-binding domain"/>
    <property type="match status" value="2"/>
</dbReference>
<keyword evidence="1 5" id="KW-0805">Transcription regulation</keyword>
<evidence type="ECO:0000259" key="7">
    <source>
        <dbReference type="PROSITE" id="PS00716"/>
    </source>
</evidence>
<dbReference type="PROSITE" id="PS00716">
    <property type="entry name" value="SIGMA70_2"/>
    <property type="match status" value="1"/>
</dbReference>
<dbReference type="SUPFAM" id="SSF88659">
    <property type="entry name" value="Sigma3 and sigma4 domains of RNA polymerase sigma factors"/>
    <property type="match status" value="2"/>
</dbReference>
<dbReference type="InterPro" id="IPR000943">
    <property type="entry name" value="RNA_pol_sigma70"/>
</dbReference>
<dbReference type="PIRSF" id="PIRSF000770">
    <property type="entry name" value="RNA_pol_sigma-SigE/K"/>
    <property type="match status" value="1"/>
</dbReference>
<dbReference type="NCBIfam" id="TIGR02937">
    <property type="entry name" value="sigma70-ECF"/>
    <property type="match status" value="1"/>
</dbReference>
<dbReference type="Pfam" id="PF04542">
    <property type="entry name" value="Sigma70_r2"/>
    <property type="match status" value="1"/>
</dbReference>
<dbReference type="Pfam" id="PF00140">
    <property type="entry name" value="Sigma70_r1_2"/>
    <property type="match status" value="1"/>
</dbReference>
<reference evidence="8 9" key="1">
    <citation type="submission" date="2020-01" db="EMBL/GenBank/DDBJ databases">
        <title>Complete genome sequence of a human oral phylogroup 1 Treponema sp. strain ATCC 700766, originally isolated from periodontitis dental plaque.</title>
        <authorList>
            <person name="Chan Y."/>
            <person name="Huo Y.-B."/>
            <person name="Yu X.-L."/>
            <person name="Zeng H."/>
            <person name="Leung W.-K."/>
            <person name="Watt R.M."/>
        </authorList>
    </citation>
    <scope>NUCLEOTIDE SEQUENCE [LARGE SCALE GENOMIC DNA]</scope>
    <source>
        <strain evidence="8 9">OMZ 804</strain>
    </source>
</reference>
<dbReference type="Proteomes" id="UP000464374">
    <property type="component" value="Chromosome"/>
</dbReference>
<dbReference type="InterPro" id="IPR050239">
    <property type="entry name" value="Sigma-70_RNA_pol_init_factors"/>
</dbReference>
<dbReference type="GO" id="GO:0016987">
    <property type="term" value="F:sigma factor activity"/>
    <property type="evidence" value="ECO:0007669"/>
    <property type="project" value="UniProtKB-KW"/>
</dbReference>
<evidence type="ECO:0000256" key="1">
    <source>
        <dbReference type="ARBA" id="ARBA00023015"/>
    </source>
</evidence>
<dbReference type="PANTHER" id="PTHR30603">
    <property type="entry name" value="RNA POLYMERASE SIGMA FACTOR RPO"/>
    <property type="match status" value="1"/>
</dbReference>
<dbReference type="GO" id="GO:0003677">
    <property type="term" value="F:DNA binding"/>
    <property type="evidence" value="ECO:0007669"/>
    <property type="project" value="UniProtKB-KW"/>
</dbReference>
<dbReference type="EMBL" id="CP048020">
    <property type="protein sequence ID" value="QHX44251.1"/>
    <property type="molecule type" value="Genomic_DNA"/>
</dbReference>
<evidence type="ECO:0000256" key="3">
    <source>
        <dbReference type="ARBA" id="ARBA00023125"/>
    </source>
</evidence>
<dbReference type="InterPro" id="IPR007630">
    <property type="entry name" value="RNA_pol_sigma70_r4"/>
</dbReference>
<dbReference type="InterPro" id="IPR013325">
    <property type="entry name" value="RNA_pol_sigma_r2"/>
</dbReference>
<dbReference type="Pfam" id="PF04545">
    <property type="entry name" value="Sigma70_r4"/>
    <property type="match status" value="1"/>
</dbReference>
<evidence type="ECO:0000313" key="8">
    <source>
        <dbReference type="EMBL" id="QHX44251.1"/>
    </source>
</evidence>
<feature type="domain" description="RNA polymerase sigma-70" evidence="7">
    <location>
        <begin position="246"/>
        <end position="272"/>
    </location>
</feature>
<dbReference type="AlphaFoldDB" id="A0A6P1Y3I7"/>
<proteinExistence type="inferred from homology"/>
<dbReference type="KEGG" id="trz:GWP43_13210"/>
<dbReference type="Gene3D" id="1.20.120.1810">
    <property type="match status" value="1"/>
</dbReference>
<accession>A0A6P1Y3I7</accession>
<feature type="domain" description="RNA polymerase sigma-70" evidence="6">
    <location>
        <begin position="74"/>
        <end position="87"/>
    </location>
</feature>
<evidence type="ECO:0000256" key="2">
    <source>
        <dbReference type="ARBA" id="ARBA00023082"/>
    </source>
</evidence>
<dbReference type="PANTHER" id="PTHR30603:SF47">
    <property type="entry name" value="RNA POLYMERASE SIGMA FACTOR SIGD, CHLOROPLASTIC"/>
    <property type="match status" value="1"/>
</dbReference>
<gene>
    <name evidence="8" type="ORF">GWP43_13210</name>
</gene>
<dbReference type="InterPro" id="IPR036388">
    <property type="entry name" value="WH-like_DNA-bd_sf"/>
</dbReference>
<dbReference type="CDD" id="cd06171">
    <property type="entry name" value="Sigma70_r4"/>
    <property type="match status" value="1"/>
</dbReference>
<keyword evidence="4 5" id="KW-0804">Transcription</keyword>
<evidence type="ECO:0000256" key="4">
    <source>
        <dbReference type="ARBA" id="ARBA00023163"/>
    </source>
</evidence>
<evidence type="ECO:0000256" key="5">
    <source>
        <dbReference type="RuleBase" id="RU362124"/>
    </source>
</evidence>
<organism evidence="8 9">
    <name type="scientific">Treponema vincentii</name>
    <dbReference type="NCBI Taxonomy" id="69710"/>
    <lineage>
        <taxon>Bacteria</taxon>
        <taxon>Pseudomonadati</taxon>
        <taxon>Spirochaetota</taxon>
        <taxon>Spirochaetia</taxon>
        <taxon>Spirochaetales</taxon>
        <taxon>Treponemataceae</taxon>
        <taxon>Treponema</taxon>
    </lineage>
</organism>
<dbReference type="InterPro" id="IPR013324">
    <property type="entry name" value="RNA_pol_sigma_r3/r4-like"/>
</dbReference>
<dbReference type="RefSeq" id="WP_162664528.1">
    <property type="nucleotide sequence ID" value="NZ_CP048020.1"/>
</dbReference>
<dbReference type="InterPro" id="IPR007627">
    <property type="entry name" value="RNA_pol_sigma70_r2"/>
</dbReference>
<keyword evidence="3 5" id="KW-0238">DNA-binding</keyword>
<dbReference type="PROSITE" id="PS00715">
    <property type="entry name" value="SIGMA70_1"/>
    <property type="match status" value="1"/>
</dbReference>
<sequence>MERIQNTRTDNNIFATYLREINKIPLLSVEDEVKYAKAAAAGDEKAKKILIESNLRFVVNVAKKYQNKNIPIMDLISEGNIGLMNAADRFDPDKGYKFISYAVWWIRQAILKAICEKSRMIRLPLNRANELVQIEKARKIMGKSGSEPEDKELTAIAQDLRIEPEMVRTIMNAARDPVSLDAPIFNDNNGASTGDFVEDTRYMQPESYALDIDLRENVDALLASLTEREAEILRYRFGLNGHEQLSLKEVGVRFNLTKERIRQIEKKALERLQSIGHQHELESFVA</sequence>
<dbReference type="GO" id="GO:0006352">
    <property type="term" value="P:DNA-templated transcription initiation"/>
    <property type="evidence" value="ECO:0007669"/>
    <property type="project" value="InterPro"/>
</dbReference>
<comment type="similarity">
    <text evidence="5">Belongs to the sigma-70 factor family.</text>
</comment>
<dbReference type="Pfam" id="PF04539">
    <property type="entry name" value="Sigma70_r3"/>
    <property type="match status" value="1"/>
</dbReference>
<comment type="function">
    <text evidence="5">Sigma factors are initiation factors that promote the attachment of RNA polymerase to specific initiation sites and are then released.</text>
</comment>
<dbReference type="PRINTS" id="PR00046">
    <property type="entry name" value="SIGMA70FCT"/>
</dbReference>
<keyword evidence="2 5" id="KW-0731">Sigma factor</keyword>
<name>A0A6P1Y3I7_9SPIR</name>
<dbReference type="SUPFAM" id="SSF88946">
    <property type="entry name" value="Sigma2 domain of RNA polymerase sigma factors"/>
    <property type="match status" value="1"/>
</dbReference>
<dbReference type="InterPro" id="IPR009042">
    <property type="entry name" value="RNA_pol_sigma70_r1_2"/>
</dbReference>
<evidence type="ECO:0000259" key="6">
    <source>
        <dbReference type="PROSITE" id="PS00715"/>
    </source>
</evidence>
<evidence type="ECO:0000313" key="9">
    <source>
        <dbReference type="Proteomes" id="UP000464374"/>
    </source>
</evidence>
<dbReference type="InterPro" id="IPR007624">
    <property type="entry name" value="RNA_pol_sigma70_r3"/>
</dbReference>
<protein>
    <recommendedName>
        <fullName evidence="5">RNA polymerase sigma factor</fullName>
    </recommendedName>
</protein>